<evidence type="ECO:0000256" key="3">
    <source>
        <dbReference type="ARBA" id="ARBA00022448"/>
    </source>
</evidence>
<evidence type="ECO:0000256" key="7">
    <source>
        <dbReference type="PIRNR" id="PIRNR019574"/>
    </source>
</evidence>
<feature type="binding site" evidence="8">
    <location>
        <position position="107"/>
    </location>
    <ligand>
        <name>spermidine</name>
        <dbReference type="ChEBI" id="CHEBI:57834"/>
    </ligand>
</feature>
<dbReference type="Gene3D" id="3.40.190.10">
    <property type="entry name" value="Periplasmic binding protein-like II"/>
    <property type="match status" value="2"/>
</dbReference>
<evidence type="ECO:0000313" key="11">
    <source>
        <dbReference type="Proteomes" id="UP000000249"/>
    </source>
</evidence>
<dbReference type="GO" id="GO:0015846">
    <property type="term" value="P:polyamine transport"/>
    <property type="evidence" value="ECO:0007669"/>
    <property type="project" value="InterPro"/>
</dbReference>
<dbReference type="EMBL" id="CP000627">
    <property type="protein sequence ID" value="ABQ20571.1"/>
    <property type="molecule type" value="Genomic_DNA"/>
</dbReference>
<evidence type="ECO:0000256" key="9">
    <source>
        <dbReference type="SAM" id="SignalP"/>
    </source>
</evidence>
<dbReference type="AlphaFoldDB" id="A0A0H3AJ66"/>
<reference evidence="10 11" key="1">
    <citation type="submission" date="2007-03" db="EMBL/GenBank/DDBJ databases">
        <authorList>
            <person name="Heidelberg J."/>
        </authorList>
    </citation>
    <scope>NUCLEOTIDE SEQUENCE [LARGE SCALE GENOMIC DNA]</scope>
    <source>
        <strain evidence="11">ATCC 39541 / Classical Ogawa 395 / O395</strain>
    </source>
</reference>
<comment type="similarity">
    <text evidence="2 7">Belongs to the bacterial solute-binding protein PotD/PotF family.</text>
</comment>
<dbReference type="Proteomes" id="UP000000249">
    <property type="component" value="Chromosome 1"/>
</dbReference>
<protein>
    <recommendedName>
        <fullName evidence="7">Putrescine-binding periplasmic protein</fullName>
    </recommendedName>
</protein>
<dbReference type="Pfam" id="PF13416">
    <property type="entry name" value="SBP_bac_8"/>
    <property type="match status" value="1"/>
</dbReference>
<dbReference type="InterPro" id="IPR006059">
    <property type="entry name" value="SBP"/>
</dbReference>
<name>A0A0H3AJ66_VIBC3</name>
<dbReference type="PIRSF" id="PIRSF019574">
    <property type="entry name" value="Periplasmic_polyamine_BP"/>
    <property type="match status" value="1"/>
</dbReference>
<dbReference type="eggNOG" id="COG0687">
    <property type="taxonomic scope" value="Bacteria"/>
</dbReference>
<keyword evidence="5 7" id="KW-0574">Periplasm</keyword>
<dbReference type="GO" id="GO:0042597">
    <property type="term" value="C:periplasmic space"/>
    <property type="evidence" value="ECO:0007669"/>
    <property type="project" value="UniProtKB-SubCell"/>
</dbReference>
<feature type="chain" id="PRO_5002604622" description="Putrescine-binding periplasmic protein" evidence="9">
    <location>
        <begin position="48"/>
        <end position="366"/>
    </location>
</feature>
<feature type="binding site" evidence="8">
    <location>
        <begin position="190"/>
        <end position="193"/>
    </location>
    <ligand>
        <name>spermidine</name>
        <dbReference type="ChEBI" id="CHEBI:57834"/>
    </ligand>
</feature>
<dbReference type="PANTHER" id="PTHR30222:SF17">
    <property type="entry name" value="SPERMIDINE_PUTRESCINE-BINDING PERIPLASMIC PROTEIN"/>
    <property type="match status" value="1"/>
</dbReference>
<keyword evidence="4 9" id="KW-0732">Signal</keyword>
<sequence>MTEVILFFFATPKRATFSLELTSMKKLATLLAGSACALSLLSGTAAAEDKELVFMNWGPYINSGILEQFTKETGIKVIYSTYESNETLYAKLKTHNQGYDLVVPSTYFVAKMRDEGMLQKIDKSKLSNFKNLDSNYLDKPYDPNNDYSIPHVVAITGLAVNTDMYDPNDFQSWGDLWKPELKGQLMLMDDTREVFHIALRKLGYSGNSTGDKQIDEAYAELQKLMPNVLVFNSDNPAAPYLSGEVGLGMLWNGSAAAAQKEGLPIKLVFPKEGGIGWVDNFAISSGAKNVDAAHKMIDFLLRPEIAEQISRDTGYLTGVKASNDKFQDVAPLFPSQEDLDRVEWQSAVGDKTVKYEEYFMKLKAGQ</sequence>
<dbReference type="PRINTS" id="PR00909">
    <property type="entry name" value="SPERMDNBNDNG"/>
</dbReference>
<dbReference type="PANTHER" id="PTHR30222">
    <property type="entry name" value="SPERMIDINE/PUTRESCINE-BINDING PERIPLASMIC PROTEIN"/>
    <property type="match status" value="1"/>
</dbReference>
<dbReference type="GO" id="GO:0019808">
    <property type="term" value="F:polyamine binding"/>
    <property type="evidence" value="ECO:0007669"/>
    <property type="project" value="InterPro"/>
</dbReference>
<evidence type="ECO:0000256" key="4">
    <source>
        <dbReference type="ARBA" id="ARBA00022729"/>
    </source>
</evidence>
<comment type="function">
    <text evidence="6">Required for the activity of the bacterial periplasmic transport system of putrescine and spermidine. Polyamine binding protein.</text>
</comment>
<dbReference type="KEGG" id="vco:VC0395_A1036"/>
<keyword evidence="3 7" id="KW-0813">Transport</keyword>
<organism evidence="10 11">
    <name type="scientific">Vibrio cholerae serotype O1 (strain ATCC 39541 / Classical Ogawa 395 / O395)</name>
    <dbReference type="NCBI Taxonomy" id="345073"/>
    <lineage>
        <taxon>Bacteria</taxon>
        <taxon>Pseudomonadati</taxon>
        <taxon>Pseudomonadota</taxon>
        <taxon>Gammaproteobacteria</taxon>
        <taxon>Vibrionales</taxon>
        <taxon>Vibrionaceae</taxon>
        <taxon>Vibrio</taxon>
    </lineage>
</organism>
<dbReference type="InterPro" id="IPR001188">
    <property type="entry name" value="Sperm_putr-bd"/>
</dbReference>
<evidence type="ECO:0000313" key="10">
    <source>
        <dbReference type="EMBL" id="ABQ20571.1"/>
    </source>
</evidence>
<evidence type="ECO:0000256" key="1">
    <source>
        <dbReference type="ARBA" id="ARBA00004418"/>
    </source>
</evidence>
<dbReference type="KEGG" id="vcr:VC395_1545"/>
<evidence type="ECO:0000256" key="8">
    <source>
        <dbReference type="PIRSR" id="PIRSR019574-1"/>
    </source>
</evidence>
<dbReference type="PATRIC" id="fig|345073.21.peg.1495"/>
<evidence type="ECO:0000256" key="2">
    <source>
        <dbReference type="ARBA" id="ARBA00007173"/>
    </source>
</evidence>
<accession>A0A0H3AJ66</accession>
<proteinExistence type="inferred from homology"/>
<feature type="signal peptide" evidence="9">
    <location>
        <begin position="1"/>
        <end position="47"/>
    </location>
</feature>
<dbReference type="SUPFAM" id="SSF53850">
    <property type="entry name" value="Periplasmic binding protein-like II"/>
    <property type="match status" value="1"/>
</dbReference>
<evidence type="ECO:0000256" key="5">
    <source>
        <dbReference type="ARBA" id="ARBA00022764"/>
    </source>
</evidence>
<comment type="subcellular location">
    <subcellularLocation>
        <location evidence="1 7">Periplasm</location>
    </subcellularLocation>
</comment>
<evidence type="ECO:0000256" key="6">
    <source>
        <dbReference type="ARBA" id="ARBA00056738"/>
    </source>
</evidence>
<feature type="binding site" evidence="8">
    <location>
        <position position="345"/>
    </location>
    <ligand>
        <name>spermidine</name>
        <dbReference type="ChEBI" id="CHEBI:57834"/>
    </ligand>
</feature>
<gene>
    <name evidence="10" type="primary">potD-2</name>
    <name evidence="10" type="ordered locus">VC0395_A1036</name>
</gene>
<dbReference type="FunFam" id="3.40.190.10:FF:000062">
    <property type="entry name" value="Putrescine-binding periplasmic protein"/>
    <property type="match status" value="1"/>
</dbReference>